<dbReference type="AlphaFoldDB" id="E1KS35"/>
<dbReference type="NCBIfam" id="TIGR02727">
    <property type="entry name" value="MTHFS_bact"/>
    <property type="match status" value="1"/>
</dbReference>
<dbReference type="STRING" id="866771.HMPREF9296_1495"/>
<keyword evidence="3 4" id="KW-0067">ATP-binding</keyword>
<dbReference type="PANTHER" id="PTHR23407:SF1">
    <property type="entry name" value="5-FORMYLTETRAHYDROFOLATE CYCLO-LIGASE"/>
    <property type="match status" value="1"/>
</dbReference>
<gene>
    <name evidence="7" type="ORF">HMPREF9296_1495</name>
</gene>
<evidence type="ECO:0000256" key="3">
    <source>
        <dbReference type="ARBA" id="ARBA00022840"/>
    </source>
</evidence>
<evidence type="ECO:0000313" key="8">
    <source>
        <dbReference type="Proteomes" id="UP000003610"/>
    </source>
</evidence>
<protein>
    <recommendedName>
        <fullName evidence="5">5-formyltetrahydrofolate cyclo-ligase</fullName>
        <ecNumber evidence="5">6.3.3.2</ecNumber>
    </recommendedName>
</protein>
<reference evidence="7 8" key="1">
    <citation type="submission" date="2010-08" db="EMBL/GenBank/DDBJ databases">
        <authorList>
            <person name="Durkin A.S."/>
            <person name="Madupu R."/>
            <person name="Torralba M."/>
            <person name="Gillis M."/>
            <person name="Methe B."/>
            <person name="Sutton G."/>
            <person name="Nelson K.E."/>
        </authorList>
    </citation>
    <scope>NUCLEOTIDE SEQUENCE [LARGE SCALE GENOMIC DNA]</scope>
    <source>
        <strain evidence="7 8">FB035-09AN</strain>
    </source>
</reference>
<dbReference type="GO" id="GO:0009396">
    <property type="term" value="P:folic acid-containing compound biosynthetic process"/>
    <property type="evidence" value="ECO:0007669"/>
    <property type="project" value="TreeGrafter"/>
</dbReference>
<dbReference type="Gene3D" id="3.40.50.10420">
    <property type="entry name" value="NagB/RpiA/CoA transferase-like"/>
    <property type="match status" value="1"/>
</dbReference>
<feature type="binding site" evidence="4">
    <location>
        <begin position="165"/>
        <end position="173"/>
    </location>
    <ligand>
        <name>ATP</name>
        <dbReference type="ChEBI" id="CHEBI:30616"/>
    </ligand>
</feature>
<comment type="cofactor">
    <cofactor evidence="5">
        <name>Mg(2+)</name>
        <dbReference type="ChEBI" id="CHEBI:18420"/>
    </cofactor>
</comment>
<dbReference type="InterPro" id="IPR024185">
    <property type="entry name" value="FTHF_cligase-like_sf"/>
</dbReference>
<comment type="catalytic activity">
    <reaction evidence="5">
        <text>(6S)-5-formyl-5,6,7,8-tetrahydrofolate + ATP = (6R)-5,10-methenyltetrahydrofolate + ADP + phosphate</text>
        <dbReference type="Rhea" id="RHEA:10488"/>
        <dbReference type="ChEBI" id="CHEBI:30616"/>
        <dbReference type="ChEBI" id="CHEBI:43474"/>
        <dbReference type="ChEBI" id="CHEBI:57455"/>
        <dbReference type="ChEBI" id="CHEBI:57457"/>
        <dbReference type="ChEBI" id="CHEBI:456216"/>
        <dbReference type="EC" id="6.3.3.2"/>
    </reaction>
</comment>
<keyword evidence="7" id="KW-0436">Ligase</keyword>
<dbReference type="eggNOG" id="COG0212">
    <property type="taxonomic scope" value="Bacteria"/>
</dbReference>
<dbReference type="GO" id="GO:0046872">
    <property type="term" value="F:metal ion binding"/>
    <property type="evidence" value="ECO:0007669"/>
    <property type="project" value="UniProtKB-KW"/>
</dbReference>
<dbReference type="GO" id="GO:0005524">
    <property type="term" value="F:ATP binding"/>
    <property type="evidence" value="ECO:0007669"/>
    <property type="project" value="UniProtKB-KW"/>
</dbReference>
<dbReference type="InterPro" id="IPR002698">
    <property type="entry name" value="FTHF_cligase"/>
</dbReference>
<dbReference type="PANTHER" id="PTHR23407">
    <property type="entry name" value="ATPASE INHIBITOR/5-FORMYLTETRAHYDROFOLATE CYCLO-LIGASE"/>
    <property type="match status" value="1"/>
</dbReference>
<dbReference type="PIRSF" id="PIRSF006806">
    <property type="entry name" value="FTHF_cligase"/>
    <property type="match status" value="1"/>
</dbReference>
<evidence type="ECO:0000313" key="7">
    <source>
        <dbReference type="EMBL" id="EFL45443.1"/>
    </source>
</evidence>
<dbReference type="EC" id="6.3.3.2" evidence="5"/>
<dbReference type="EMBL" id="AEDO01000046">
    <property type="protein sequence ID" value="EFL45443.1"/>
    <property type="molecule type" value="Genomic_DNA"/>
</dbReference>
<evidence type="ECO:0000256" key="2">
    <source>
        <dbReference type="ARBA" id="ARBA00022741"/>
    </source>
</evidence>
<evidence type="ECO:0000256" key="1">
    <source>
        <dbReference type="ARBA" id="ARBA00010638"/>
    </source>
</evidence>
<keyword evidence="5" id="KW-0479">Metal-binding</keyword>
<dbReference type="Pfam" id="PF01812">
    <property type="entry name" value="5-FTHF_cyc-lig"/>
    <property type="match status" value="1"/>
</dbReference>
<dbReference type="SUPFAM" id="SSF100950">
    <property type="entry name" value="NagB/RpiA/CoA transferase-like"/>
    <property type="match status" value="1"/>
</dbReference>
<comment type="similarity">
    <text evidence="1 5">Belongs to the 5-formyltetrahydrofolate cyclo-ligase family.</text>
</comment>
<feature type="region of interest" description="Disordered" evidence="6">
    <location>
        <begin position="1"/>
        <end position="48"/>
    </location>
</feature>
<feature type="binding site" evidence="4">
    <location>
        <position position="89"/>
    </location>
    <ligand>
        <name>substrate</name>
    </ligand>
</feature>
<keyword evidence="5" id="KW-0460">Magnesium</keyword>
<evidence type="ECO:0000256" key="6">
    <source>
        <dbReference type="SAM" id="MobiDB-lite"/>
    </source>
</evidence>
<name>E1KS35_9BACT</name>
<sequence length="211" mass="24168">MPFFTKPSSDKSDESDLSDQSDQSDSSDLSQPTKTMNKNELRKEIRSRKRQYTKEQLCELSAPIIDRLRNHPKLVAAETVMLYHSLPDEVFTHNFVDEMVKAGKKVVLPVVISETEMEIRCYTGEKDMAESSFHILEPIGELFTDYASIDFIAVPGMSFDAQCNRLGRGKGYYDRFLNQVPNAYKLGICFDFQKLETIPADEYDKKVDEVL</sequence>
<dbReference type="InterPro" id="IPR037171">
    <property type="entry name" value="NagB/RpiA_transferase-like"/>
</dbReference>
<feature type="binding site" evidence="4">
    <location>
        <begin position="38"/>
        <end position="42"/>
    </location>
    <ligand>
        <name>ATP</name>
        <dbReference type="ChEBI" id="CHEBI:30616"/>
    </ligand>
</feature>
<evidence type="ECO:0000256" key="5">
    <source>
        <dbReference type="RuleBase" id="RU361279"/>
    </source>
</evidence>
<organism evidence="7 8">
    <name type="scientific">Prevotella disiens FB035-09AN</name>
    <dbReference type="NCBI Taxonomy" id="866771"/>
    <lineage>
        <taxon>Bacteria</taxon>
        <taxon>Pseudomonadati</taxon>
        <taxon>Bacteroidota</taxon>
        <taxon>Bacteroidia</taxon>
        <taxon>Bacteroidales</taxon>
        <taxon>Prevotellaceae</taxon>
        <taxon>Prevotella</taxon>
    </lineage>
</organism>
<dbReference type="Proteomes" id="UP000003610">
    <property type="component" value="Unassembled WGS sequence"/>
</dbReference>
<proteinExistence type="inferred from homology"/>
<keyword evidence="2 4" id="KW-0547">Nucleotide-binding</keyword>
<dbReference type="GO" id="GO:0035999">
    <property type="term" value="P:tetrahydrofolate interconversion"/>
    <property type="evidence" value="ECO:0007669"/>
    <property type="project" value="TreeGrafter"/>
</dbReference>
<evidence type="ECO:0000256" key="4">
    <source>
        <dbReference type="PIRSR" id="PIRSR006806-1"/>
    </source>
</evidence>
<accession>E1KS35</accession>
<comment type="caution">
    <text evidence="7">The sequence shown here is derived from an EMBL/GenBank/DDBJ whole genome shotgun (WGS) entry which is preliminary data.</text>
</comment>
<dbReference type="GO" id="GO:0030272">
    <property type="term" value="F:5-formyltetrahydrofolate cyclo-ligase activity"/>
    <property type="evidence" value="ECO:0007669"/>
    <property type="project" value="UniProtKB-EC"/>
</dbReference>
<feature type="compositionally biased region" description="Low complexity" evidence="6">
    <location>
        <begin position="20"/>
        <end position="31"/>
    </location>
</feature>